<dbReference type="AlphaFoldDB" id="A0A059CK85"/>
<protein>
    <recommendedName>
        <fullName evidence="1">Anaphase-promoting complex subunit 4</fullName>
    </recommendedName>
</protein>
<keyword evidence="3" id="KW-0498">Mitosis</keyword>
<dbReference type="GO" id="GO:0031145">
    <property type="term" value="P:anaphase-promoting complex-dependent catabolic process"/>
    <property type="evidence" value="ECO:0007669"/>
    <property type="project" value="InterPro"/>
</dbReference>
<dbReference type="PANTHER" id="PTHR13260">
    <property type="entry name" value="ANAPHASE PROMOTING COMPLEX SUBUNIT 4 APC4"/>
    <property type="match status" value="1"/>
</dbReference>
<evidence type="ECO:0000256" key="2">
    <source>
        <dbReference type="ARBA" id="ARBA00022618"/>
    </source>
</evidence>
<dbReference type="Gramene" id="KCW78571">
    <property type="protein sequence ID" value="KCW78571"/>
    <property type="gene ID" value="EUGRSUZ_C00045"/>
</dbReference>
<evidence type="ECO:0000256" key="5">
    <source>
        <dbReference type="ARBA" id="ARBA00023306"/>
    </source>
</evidence>
<evidence type="ECO:0000259" key="6">
    <source>
        <dbReference type="Pfam" id="PF12896"/>
    </source>
</evidence>
<keyword evidence="2" id="KW-0132">Cell division</keyword>
<dbReference type="STRING" id="71139.A0A059CK85"/>
<evidence type="ECO:0000256" key="4">
    <source>
        <dbReference type="ARBA" id="ARBA00022786"/>
    </source>
</evidence>
<gene>
    <name evidence="7" type="ORF">EUGRSUZ_C00045</name>
</gene>
<accession>A0A059CK85</accession>
<evidence type="ECO:0000256" key="1">
    <source>
        <dbReference type="ARBA" id="ARBA00016067"/>
    </source>
</evidence>
<dbReference type="GO" id="GO:0051301">
    <property type="term" value="P:cell division"/>
    <property type="evidence" value="ECO:0007669"/>
    <property type="project" value="UniProtKB-KW"/>
</dbReference>
<reference evidence="7" key="1">
    <citation type="submission" date="2013-07" db="EMBL/GenBank/DDBJ databases">
        <title>The genome of Eucalyptus grandis.</title>
        <authorList>
            <person name="Schmutz J."/>
            <person name="Hayes R."/>
            <person name="Myburg A."/>
            <person name="Tuskan G."/>
            <person name="Grattapaglia D."/>
            <person name="Rokhsar D.S."/>
        </authorList>
    </citation>
    <scope>NUCLEOTIDE SEQUENCE</scope>
    <source>
        <tissue evidence="7">Leaf extractions</tissue>
    </source>
</reference>
<sequence>MLLVQVERFIRVVSSVVQQFANFFSWLLKCIKQLMSEPSDQLLMYNSELVVVFLKFLYDQDPVMQLLDLSEADEEIDIDFHQVDCLALPCTESFQYKWLVYSLKVNFFPVISVDINFTWAEM</sequence>
<dbReference type="Pfam" id="PF12896">
    <property type="entry name" value="ANAPC4"/>
    <property type="match status" value="1"/>
</dbReference>
<organism evidence="7">
    <name type="scientific">Eucalyptus grandis</name>
    <name type="common">Flooded gum</name>
    <dbReference type="NCBI Taxonomy" id="71139"/>
    <lineage>
        <taxon>Eukaryota</taxon>
        <taxon>Viridiplantae</taxon>
        <taxon>Streptophyta</taxon>
        <taxon>Embryophyta</taxon>
        <taxon>Tracheophyta</taxon>
        <taxon>Spermatophyta</taxon>
        <taxon>Magnoliopsida</taxon>
        <taxon>eudicotyledons</taxon>
        <taxon>Gunneridae</taxon>
        <taxon>Pentapetalae</taxon>
        <taxon>rosids</taxon>
        <taxon>malvids</taxon>
        <taxon>Myrtales</taxon>
        <taxon>Myrtaceae</taxon>
        <taxon>Myrtoideae</taxon>
        <taxon>Eucalypteae</taxon>
        <taxon>Eucalyptus</taxon>
    </lineage>
</organism>
<feature type="domain" description="Anaphase-promoting complex subunit 4 long" evidence="6">
    <location>
        <begin position="2"/>
        <end position="37"/>
    </location>
</feature>
<dbReference type="PANTHER" id="PTHR13260:SF0">
    <property type="entry name" value="ANAPHASE-PROMOTING COMPLEX SUBUNIT 4"/>
    <property type="match status" value="1"/>
</dbReference>
<keyword evidence="4" id="KW-0833">Ubl conjugation pathway</keyword>
<dbReference type="InParanoid" id="A0A059CK85"/>
<dbReference type="InterPro" id="IPR024790">
    <property type="entry name" value="APC4_long_dom"/>
</dbReference>
<proteinExistence type="predicted"/>
<keyword evidence="5" id="KW-0131">Cell cycle</keyword>
<dbReference type="eggNOG" id="KOG4640">
    <property type="taxonomic scope" value="Eukaryota"/>
</dbReference>
<dbReference type="EMBL" id="KK198755">
    <property type="protein sequence ID" value="KCW78571.1"/>
    <property type="molecule type" value="Genomic_DNA"/>
</dbReference>
<evidence type="ECO:0000256" key="3">
    <source>
        <dbReference type="ARBA" id="ARBA00022776"/>
    </source>
</evidence>
<evidence type="ECO:0000313" key="7">
    <source>
        <dbReference type="EMBL" id="KCW78571.1"/>
    </source>
</evidence>
<name>A0A059CK85_EUCGR</name>
<dbReference type="GO" id="GO:0005680">
    <property type="term" value="C:anaphase-promoting complex"/>
    <property type="evidence" value="ECO:0007669"/>
    <property type="project" value="InterPro"/>
</dbReference>
<dbReference type="InterPro" id="IPR024789">
    <property type="entry name" value="APC4"/>
</dbReference>